<proteinExistence type="inferred from homology"/>
<dbReference type="AlphaFoldDB" id="A0A0S4XNZ5"/>
<dbReference type="PROSITE" id="PS00718">
    <property type="entry name" value="SIGMA54_2"/>
    <property type="match status" value="1"/>
</dbReference>
<dbReference type="Gene3D" id="1.10.10.1330">
    <property type="entry name" value="RNA polymerase sigma-54 factor, core-binding domain"/>
    <property type="match status" value="1"/>
</dbReference>
<keyword evidence="8" id="KW-0804">Transcription</keyword>
<dbReference type="InterPro" id="IPR007046">
    <property type="entry name" value="RNA_pol_sigma_54_core-bd"/>
</dbReference>
<dbReference type="PANTHER" id="PTHR32248">
    <property type="entry name" value="RNA POLYMERASE SIGMA-54 FACTOR"/>
    <property type="match status" value="1"/>
</dbReference>
<dbReference type="GO" id="GO:0006352">
    <property type="term" value="P:DNA-templated transcription initiation"/>
    <property type="evidence" value="ECO:0007669"/>
    <property type="project" value="InterPro"/>
</dbReference>
<evidence type="ECO:0000256" key="3">
    <source>
        <dbReference type="ARBA" id="ARBA00022679"/>
    </source>
</evidence>
<keyword evidence="6" id="KW-0731">Sigma factor</keyword>
<dbReference type="GO" id="GO:0003677">
    <property type="term" value="F:DNA binding"/>
    <property type="evidence" value="ECO:0007669"/>
    <property type="project" value="UniProtKB-KW"/>
</dbReference>
<evidence type="ECO:0000256" key="2">
    <source>
        <dbReference type="ARBA" id="ARBA00022478"/>
    </source>
</evidence>
<name>A0A0S4XNZ5_9BACT</name>
<dbReference type="InterPro" id="IPR000394">
    <property type="entry name" value="RNA_pol_sigma_54"/>
</dbReference>
<dbReference type="PANTHER" id="PTHR32248:SF4">
    <property type="entry name" value="RNA POLYMERASE SIGMA-54 FACTOR"/>
    <property type="match status" value="1"/>
</dbReference>
<dbReference type="NCBIfam" id="TIGR02395">
    <property type="entry name" value="rpoN_sigma"/>
    <property type="match status" value="1"/>
</dbReference>
<comment type="similarity">
    <text evidence="1">Belongs to the sigma-54 factor family.</text>
</comment>
<keyword evidence="5" id="KW-0805">Transcription regulation</keyword>
<reference evidence="11" key="1">
    <citation type="submission" date="2015-11" db="EMBL/GenBank/DDBJ databases">
        <authorList>
            <person name="Zhang Y."/>
            <person name="Guo Z."/>
        </authorList>
    </citation>
    <scope>NUCLEOTIDE SEQUENCE</scope>
    <source>
        <strain evidence="11">BN30871</strain>
    </source>
</reference>
<keyword evidence="7" id="KW-0238">DNA-binding</keyword>
<evidence type="ECO:0000256" key="8">
    <source>
        <dbReference type="ARBA" id="ARBA00023163"/>
    </source>
</evidence>
<feature type="domain" description="RNA polymerase sigma factor 54 core-binding" evidence="10">
    <location>
        <begin position="63"/>
        <end position="239"/>
    </location>
</feature>
<dbReference type="EMBL" id="FAXN01000036">
    <property type="protein sequence ID" value="CUV65473.1"/>
    <property type="molecule type" value="Genomic_DNA"/>
</dbReference>
<feature type="domain" description="RNA polymerase sigma factor 54 DNA-binding" evidence="9">
    <location>
        <begin position="246"/>
        <end position="399"/>
    </location>
</feature>
<keyword evidence="3" id="KW-0808">Transferase</keyword>
<evidence type="ECO:0000256" key="5">
    <source>
        <dbReference type="ARBA" id="ARBA00023015"/>
    </source>
</evidence>
<dbReference type="InterPro" id="IPR038709">
    <property type="entry name" value="RpoN_core-bd_sf"/>
</dbReference>
<dbReference type="Pfam" id="PF04552">
    <property type="entry name" value="Sigma54_DBD"/>
    <property type="match status" value="1"/>
</dbReference>
<dbReference type="PRINTS" id="PR00045">
    <property type="entry name" value="SIGMA54FCT"/>
</dbReference>
<accession>A0A0S4XNZ5</accession>
<dbReference type="InterPro" id="IPR007634">
    <property type="entry name" value="RNA_pol_sigma_54_DNA-bd"/>
</dbReference>
<keyword evidence="2" id="KW-0240">DNA-directed RNA polymerase</keyword>
<evidence type="ECO:0000256" key="7">
    <source>
        <dbReference type="ARBA" id="ARBA00023125"/>
    </source>
</evidence>
<gene>
    <name evidence="11" type="primary">rpoN</name>
    <name evidence="11" type="ORF">BN3087_360007</name>
</gene>
<sequence length="409" mass="47891">MKNRLLYKQKQSLNISLKLWLPILQSSLQELDDIFKKYSHENPFLECNCKNYSSSNDQKQNFIENTLLYEDSLYDVLLEQITAPLFPTPNSQKVAHEILLDIDDRGYFDGDIDEIAKKCNVYKEFVENIRQRFAYLEPAGVGAKDLQEACEFQLIQLDLDDELNKLVSKMIENFKTLDKYHKHHRFNEAMNVIKGFRFSPSVDYMEEEKEIVSDFYVEVGDDINIKINNDNYPDIIVNDPFNSKNEELRHQLKEARDLVGLLELRKSTLYKLVLIIVEKQIGFFIGGELKPLIMKTVADELGFEESTISRAVSNKYIDCSRGTFALKHFFTNAVSKNLSSSEIKNFLKQLIENESHDTPLNDDEILEKIETRFSVKMVRRTITKYRKLLNLPSSKERKKLYKMDIEWTI</sequence>
<dbReference type="GO" id="GO:0016779">
    <property type="term" value="F:nucleotidyltransferase activity"/>
    <property type="evidence" value="ECO:0007669"/>
    <property type="project" value="UniProtKB-KW"/>
</dbReference>
<protein>
    <submittedName>
        <fullName evidence="11">RNA polymerase sigma-54 factor</fullName>
    </submittedName>
</protein>
<dbReference type="PIRSF" id="PIRSF000774">
    <property type="entry name" value="RpoN"/>
    <property type="match status" value="1"/>
</dbReference>
<dbReference type="GO" id="GO:0016987">
    <property type="term" value="F:sigma factor activity"/>
    <property type="evidence" value="ECO:0007669"/>
    <property type="project" value="UniProtKB-KW"/>
</dbReference>
<evidence type="ECO:0000256" key="1">
    <source>
        <dbReference type="ARBA" id="ARBA00008798"/>
    </source>
</evidence>
<dbReference type="Gene3D" id="1.10.10.60">
    <property type="entry name" value="Homeodomain-like"/>
    <property type="match status" value="1"/>
</dbReference>
<keyword evidence="4" id="KW-0548">Nucleotidyltransferase</keyword>
<dbReference type="Pfam" id="PF00309">
    <property type="entry name" value="Sigma54_AID"/>
    <property type="match status" value="1"/>
</dbReference>
<dbReference type="PROSITE" id="PS50044">
    <property type="entry name" value="SIGMA54_3"/>
    <property type="match status" value="1"/>
</dbReference>
<evidence type="ECO:0000259" key="9">
    <source>
        <dbReference type="Pfam" id="PF04552"/>
    </source>
</evidence>
<dbReference type="NCBIfam" id="NF004602">
    <property type="entry name" value="PRK05932.2-4"/>
    <property type="match status" value="1"/>
</dbReference>
<evidence type="ECO:0000313" key="11">
    <source>
        <dbReference type="EMBL" id="CUV65473.1"/>
    </source>
</evidence>
<evidence type="ECO:0000256" key="4">
    <source>
        <dbReference type="ARBA" id="ARBA00022695"/>
    </source>
</evidence>
<organism evidence="11">
    <name type="scientific">Sulfurovum sp. enrichment culture clone C5</name>
    <dbReference type="NCBI Taxonomy" id="497650"/>
    <lineage>
        <taxon>Bacteria</taxon>
        <taxon>Pseudomonadati</taxon>
        <taxon>Campylobacterota</taxon>
        <taxon>Epsilonproteobacteria</taxon>
        <taxon>Campylobacterales</taxon>
        <taxon>Sulfurovaceae</taxon>
        <taxon>Sulfurovum</taxon>
        <taxon>environmental samples</taxon>
    </lineage>
</organism>
<dbReference type="GO" id="GO:0000428">
    <property type="term" value="C:DNA-directed RNA polymerase complex"/>
    <property type="evidence" value="ECO:0007669"/>
    <property type="project" value="UniProtKB-KW"/>
</dbReference>
<evidence type="ECO:0000259" key="10">
    <source>
        <dbReference type="Pfam" id="PF04963"/>
    </source>
</evidence>
<evidence type="ECO:0000256" key="6">
    <source>
        <dbReference type="ARBA" id="ARBA00023082"/>
    </source>
</evidence>
<dbReference type="GO" id="GO:0001216">
    <property type="term" value="F:DNA-binding transcription activator activity"/>
    <property type="evidence" value="ECO:0007669"/>
    <property type="project" value="InterPro"/>
</dbReference>
<dbReference type="Pfam" id="PF04963">
    <property type="entry name" value="Sigma54_CBD"/>
    <property type="match status" value="1"/>
</dbReference>